<name>A0A8S5Q1L6_9CAUD</name>
<protein>
    <submittedName>
        <fullName evidence="1">Uncharacterized protein</fullName>
    </submittedName>
</protein>
<sequence length="36" mass="4295">MCFTAPYKVLRRHLASFTYDIVFMIEFGYALMIDKC</sequence>
<accession>A0A8S5Q1L6</accession>
<evidence type="ECO:0000313" key="1">
    <source>
        <dbReference type="EMBL" id="DAE12420.1"/>
    </source>
</evidence>
<organism evidence="1">
    <name type="scientific">Myoviridae sp. ctZzC3</name>
    <dbReference type="NCBI Taxonomy" id="2825130"/>
    <lineage>
        <taxon>Viruses</taxon>
        <taxon>Duplodnaviria</taxon>
        <taxon>Heunggongvirae</taxon>
        <taxon>Uroviricota</taxon>
        <taxon>Caudoviricetes</taxon>
    </lineage>
</organism>
<reference evidence="1" key="1">
    <citation type="journal article" date="2021" name="Proc. Natl. Acad. Sci. U.S.A.">
        <title>A Catalog of Tens of Thousands of Viruses from Human Metagenomes Reveals Hidden Associations with Chronic Diseases.</title>
        <authorList>
            <person name="Tisza M.J."/>
            <person name="Buck C.B."/>
        </authorList>
    </citation>
    <scope>NUCLEOTIDE SEQUENCE</scope>
    <source>
        <strain evidence="1">CtZzC3</strain>
    </source>
</reference>
<proteinExistence type="predicted"/>
<dbReference type="EMBL" id="BK015551">
    <property type="protein sequence ID" value="DAE12420.1"/>
    <property type="molecule type" value="Genomic_DNA"/>
</dbReference>